<evidence type="ECO:0000259" key="3">
    <source>
        <dbReference type="PROSITE" id="PS51915"/>
    </source>
</evidence>
<dbReference type="PROSITE" id="PS51915">
    <property type="entry name" value="ZAD"/>
    <property type="match status" value="1"/>
</dbReference>
<gene>
    <name evidence="4" type="ORF">ZHAS_00019280</name>
</gene>
<reference evidence="5" key="2">
    <citation type="submission" date="2020-05" db="UniProtKB">
        <authorList>
            <consortium name="EnsemblMetazoa"/>
        </authorList>
    </citation>
    <scope>IDENTIFICATION</scope>
</reference>
<dbReference type="EnsemblMetazoa" id="ASIC019280-RA">
    <property type="protein sequence ID" value="ASIC019280-PA"/>
    <property type="gene ID" value="ASIC019280"/>
</dbReference>
<dbReference type="EMBL" id="KE525351">
    <property type="protein sequence ID" value="KFB51238.1"/>
    <property type="molecule type" value="Genomic_DNA"/>
</dbReference>
<dbReference type="VEuPathDB" id="VectorBase:ASIC019280"/>
<evidence type="ECO:0000256" key="1">
    <source>
        <dbReference type="PROSITE-ProRule" id="PRU01263"/>
    </source>
</evidence>
<evidence type="ECO:0000313" key="5">
    <source>
        <dbReference type="EnsemblMetazoa" id="ASIC019280-PA"/>
    </source>
</evidence>
<feature type="compositionally biased region" description="Polar residues" evidence="2">
    <location>
        <begin position="196"/>
        <end position="214"/>
    </location>
</feature>
<feature type="binding site" evidence="1">
    <location>
        <position position="53"/>
    </location>
    <ligand>
        <name>Zn(2+)</name>
        <dbReference type="ChEBI" id="CHEBI:29105"/>
    </ligand>
</feature>
<dbReference type="Proteomes" id="UP000030765">
    <property type="component" value="Unassembled WGS sequence"/>
</dbReference>
<feature type="binding site" evidence="1">
    <location>
        <position position="7"/>
    </location>
    <ligand>
        <name>Zn(2+)</name>
        <dbReference type="ChEBI" id="CHEBI:29105"/>
    </ligand>
</feature>
<dbReference type="Pfam" id="PF07776">
    <property type="entry name" value="zf-AD"/>
    <property type="match status" value="1"/>
</dbReference>
<evidence type="ECO:0000256" key="2">
    <source>
        <dbReference type="SAM" id="MobiDB-lite"/>
    </source>
</evidence>
<protein>
    <submittedName>
        <fullName evidence="5">ZAD domain-containing protein</fullName>
    </submittedName>
</protein>
<feature type="region of interest" description="Disordered" evidence="2">
    <location>
        <begin position="252"/>
        <end position="306"/>
    </location>
</feature>
<reference evidence="4 6" key="1">
    <citation type="journal article" date="2014" name="BMC Genomics">
        <title>Genome sequence of Anopheles sinensis provides insight into genetics basis of mosquito competence for malaria parasites.</title>
        <authorList>
            <person name="Zhou D."/>
            <person name="Zhang D."/>
            <person name="Ding G."/>
            <person name="Shi L."/>
            <person name="Hou Q."/>
            <person name="Ye Y."/>
            <person name="Xu Y."/>
            <person name="Zhou H."/>
            <person name="Xiong C."/>
            <person name="Li S."/>
            <person name="Yu J."/>
            <person name="Hong S."/>
            <person name="Yu X."/>
            <person name="Zou P."/>
            <person name="Chen C."/>
            <person name="Chang X."/>
            <person name="Wang W."/>
            <person name="Lv Y."/>
            <person name="Sun Y."/>
            <person name="Ma L."/>
            <person name="Shen B."/>
            <person name="Zhu C."/>
        </authorList>
    </citation>
    <scope>NUCLEOTIDE SEQUENCE [LARGE SCALE GENOMIC DNA]</scope>
</reference>
<feature type="binding site" evidence="1">
    <location>
        <position position="56"/>
    </location>
    <ligand>
        <name>Zn(2+)</name>
        <dbReference type="ChEBI" id="CHEBI:29105"/>
    </ligand>
</feature>
<dbReference type="Gene3D" id="3.40.1800.20">
    <property type="match status" value="1"/>
</dbReference>
<proteinExistence type="predicted"/>
<feature type="domain" description="ZAD" evidence="3">
    <location>
        <begin position="2"/>
        <end position="80"/>
    </location>
</feature>
<evidence type="ECO:0000313" key="6">
    <source>
        <dbReference type="Proteomes" id="UP000030765"/>
    </source>
</evidence>
<keyword evidence="6" id="KW-1185">Reference proteome</keyword>
<evidence type="ECO:0000313" key="4">
    <source>
        <dbReference type="EMBL" id="KFB51238.1"/>
    </source>
</evidence>
<dbReference type="GO" id="GO:0005634">
    <property type="term" value="C:nucleus"/>
    <property type="evidence" value="ECO:0007669"/>
    <property type="project" value="InterPro"/>
</dbReference>
<feature type="region of interest" description="Disordered" evidence="2">
    <location>
        <begin position="190"/>
        <end position="223"/>
    </location>
</feature>
<feature type="compositionally biased region" description="Polar residues" evidence="2">
    <location>
        <begin position="279"/>
        <end position="304"/>
    </location>
</feature>
<dbReference type="VEuPathDB" id="VectorBase:ASIS003271"/>
<dbReference type="OrthoDB" id="10337729at2759"/>
<feature type="binding site" evidence="1">
    <location>
        <position position="4"/>
    </location>
    <ligand>
        <name>Zn(2+)</name>
        <dbReference type="ChEBI" id="CHEBI:29105"/>
    </ligand>
</feature>
<dbReference type="GO" id="GO:0008270">
    <property type="term" value="F:zinc ion binding"/>
    <property type="evidence" value="ECO:0007669"/>
    <property type="project" value="UniProtKB-UniRule"/>
</dbReference>
<dbReference type="InterPro" id="IPR012934">
    <property type="entry name" value="Znf_AD"/>
</dbReference>
<keyword evidence="1" id="KW-0479">Metal-binding</keyword>
<organism evidence="4">
    <name type="scientific">Anopheles sinensis</name>
    <name type="common">Mosquito</name>
    <dbReference type="NCBI Taxonomy" id="74873"/>
    <lineage>
        <taxon>Eukaryota</taxon>
        <taxon>Metazoa</taxon>
        <taxon>Ecdysozoa</taxon>
        <taxon>Arthropoda</taxon>
        <taxon>Hexapoda</taxon>
        <taxon>Insecta</taxon>
        <taxon>Pterygota</taxon>
        <taxon>Neoptera</taxon>
        <taxon>Endopterygota</taxon>
        <taxon>Diptera</taxon>
        <taxon>Nematocera</taxon>
        <taxon>Culicoidea</taxon>
        <taxon>Culicidae</taxon>
        <taxon>Anophelinae</taxon>
        <taxon>Anopheles</taxon>
    </lineage>
</organism>
<accession>A0A084WLZ4</accession>
<sequence length="479" mass="52317">MACCRLCLSETSGIYVSLITGKRLCAVIDRVFPAKISQTLRRTDSPGLPEQVCSACILTMVDFCKFSLKMESNQELLYRRGADKSKKTAPTDILPGDDAEQNAEIPLSCRNSKKGDIGMAAVKNEPKAMDNTLDEELNHAQLPSNMLDSLMNHSTLRVLVENVDVKIEAHSDDDDIPIQDHRRNEGSEIKLANHSLKPSTHVQPPKQTANPTHDTPNRTKSLKREYKTISGLDDSCKIVYDDLLIKYVPSKETPFGQRKGHHGNDNDMPPIKVAKTGPASESTENHPFNRHQSSNSSSTVQPASQGRAFVSSYRQGLGRCETTHPAEALDATASGASLSIRYLRHPNKTTGERKITSARKQKHNHRKANLTKTCANSSVAVPHSPNGEHSATLLDTGVHEENLPVTRIAKSVGDQFSADAGSDTSAIAAALDSLFDVLKPNPYRPSTSTSAQLSTSEESSLLSQEQASQVYKVVITRIC</sequence>
<dbReference type="EMBL" id="ATLV01024327">
    <property type="status" value="NOT_ANNOTATED_CDS"/>
    <property type="molecule type" value="Genomic_DNA"/>
</dbReference>
<keyword evidence="1" id="KW-0862">Zinc</keyword>
<keyword evidence="1" id="KW-0863">Zinc-finger</keyword>
<dbReference type="SMART" id="SM00868">
    <property type="entry name" value="zf-AD"/>
    <property type="match status" value="1"/>
</dbReference>
<dbReference type="AlphaFoldDB" id="A0A084WLZ4"/>
<dbReference type="SUPFAM" id="SSF57716">
    <property type="entry name" value="Glucocorticoid receptor-like (DNA-binding domain)"/>
    <property type="match status" value="1"/>
</dbReference>
<name>A0A084WLZ4_ANOSI</name>